<dbReference type="EMBL" id="JAPWDQ010000004">
    <property type="protein sequence ID" value="KAJ5488727.1"/>
    <property type="molecule type" value="Genomic_DNA"/>
</dbReference>
<gene>
    <name evidence="3" type="ORF">N7539_003617</name>
</gene>
<dbReference type="GeneID" id="81623468"/>
<evidence type="ECO:0000313" key="4">
    <source>
        <dbReference type="Proteomes" id="UP001148312"/>
    </source>
</evidence>
<feature type="compositionally biased region" description="Acidic residues" evidence="1">
    <location>
        <begin position="1026"/>
        <end position="1052"/>
    </location>
</feature>
<feature type="compositionally biased region" description="Acidic residues" evidence="1">
    <location>
        <begin position="64"/>
        <end position="78"/>
    </location>
</feature>
<feature type="compositionally biased region" description="Acidic residues" evidence="1">
    <location>
        <begin position="1176"/>
        <end position="1209"/>
    </location>
</feature>
<dbReference type="PANTHER" id="PTHR11199">
    <property type="entry name" value="STROMAL ANTIGEN"/>
    <property type="match status" value="1"/>
</dbReference>
<feature type="compositionally biased region" description="Basic residues" evidence="1">
    <location>
        <begin position="1121"/>
        <end position="1130"/>
    </location>
</feature>
<dbReference type="InterPro" id="IPR020839">
    <property type="entry name" value="SCD"/>
</dbReference>
<feature type="compositionally biased region" description="Polar residues" evidence="1">
    <location>
        <begin position="1"/>
        <end position="11"/>
    </location>
</feature>
<dbReference type="GO" id="GO:0000785">
    <property type="term" value="C:chromatin"/>
    <property type="evidence" value="ECO:0007669"/>
    <property type="project" value="TreeGrafter"/>
</dbReference>
<reference evidence="3" key="2">
    <citation type="journal article" date="2023" name="IMA Fungus">
        <title>Comparative genomic study of the Penicillium genus elucidates a diverse pangenome and 15 lateral gene transfer events.</title>
        <authorList>
            <person name="Petersen C."/>
            <person name="Sorensen T."/>
            <person name="Nielsen M.R."/>
            <person name="Sondergaard T.E."/>
            <person name="Sorensen J.L."/>
            <person name="Fitzpatrick D.A."/>
            <person name="Frisvad J.C."/>
            <person name="Nielsen K.L."/>
        </authorList>
    </citation>
    <scope>NUCLEOTIDE SEQUENCE</scope>
    <source>
        <strain evidence="3">IBT 30728</strain>
    </source>
</reference>
<feature type="region of interest" description="Disordered" evidence="1">
    <location>
        <begin position="1019"/>
        <end position="1052"/>
    </location>
</feature>
<name>A0A9X0BY10_9EURO</name>
<dbReference type="InterPro" id="IPR016024">
    <property type="entry name" value="ARM-type_fold"/>
</dbReference>
<comment type="caution">
    <text evidence="3">The sequence shown here is derived from an EMBL/GenBank/DDBJ whole genome shotgun (WGS) entry which is preliminary data.</text>
</comment>
<feature type="compositionally biased region" description="Basic residues" evidence="1">
    <location>
        <begin position="82"/>
        <end position="108"/>
    </location>
</feature>
<dbReference type="Proteomes" id="UP001148312">
    <property type="component" value="Unassembled WGS sequence"/>
</dbReference>
<accession>A0A9X0BY10</accession>
<dbReference type="Gene3D" id="1.25.10.10">
    <property type="entry name" value="Leucine-rich Repeat Variant"/>
    <property type="match status" value="1"/>
</dbReference>
<feature type="compositionally biased region" description="Basic and acidic residues" evidence="1">
    <location>
        <begin position="1143"/>
        <end position="1154"/>
    </location>
</feature>
<sequence length="1245" mass="139297">MDVDNASSPASTPAEDRRKSGRATRRPEVFSQTNHSIVDANTSAKRKRGDALDQSDSENNLAESESDDAEDEEADEEEIREKRRTTTRKKGPKKAAVKKRTPAAKKPKVTGNGVGRQLAFRPATNGRQPMSRPRKIKARPSLVTGEQGLYGKKTNLAIDLQTPHTILEFLSLTVSYPTAEVFGKSNNSETAAAQWLSQYEKNPALAMRDLVNFILRCTGDNLEITEEQVVEVDHAPEHITELQEVYIAHKIPEYPLMARDKKYRAFQPVLEEFFAALIQTFHHSSILYTDVVLFENIQIWISCISTAGIRPFRHTATIISLAMTTALCTIAREVMTTVTTSRKQLESEKKKKTQNKGRIGAIQTAISEGENKIERLDEFLQDGFDTVFVHRYRDVDGVIRGECLTALGKWIATYREMFFEGQYLRYLGWTLADVVAHTRLVVLEQLLPLYENKDNVAVLHSFTDRFRPRIVEMASQDADIHVRVAAIELLVHLREGGLLEPGDIDAVGRLVFDIDPRVRKTAGRFFAANVQDAFESSIEEVADEVNEMFADDEDEDEYESPKRSWIKFKTLVEIFQAYDDQGEEKAPESVRNVLSGAPADSRFVLATEAIYPYVEELSQWQSLAGYLLYDHSQIEDEPEEDDATGLVRTLYKMSEGQESILLEILCAAVKLRVLDIAKSDIDKRGRKVRALTAKIPELQEEISHCLAQIIPQLLNKFGSAPEAASAVLRLEHLVDLDTIQDLQKDATAYTTLLNDINKQFLTHSDQDVLAEASVAFLHAKSSEEMRDALEGKVQELWDDMIDTLIALYRKKEVQAGAFIPDPTITELAHTVMRIVNLSAIVDCTAILETAPKSHSKSKKDASEAPFNVLMHMIQRGTRKLDDDEDIARAETEVVVSSIRILLFYFMWKVQTLAAALKDGQASFSTSYFEALAKSREAFVTALLAIMQERHGLDDIRFTAATTYLDLHTLFSTLRNAGQGVGNNEDVLFQAQGLVHEIPAQGENQVSKIQSLAERLFAKKSNRGLEPGEDDEPASEDEPEDDEEASDSDDEVAANERLRNSMIAEQRLCELTGKLVLAIIGRVIDASGSRRGSLKKRLLRHKNTLGHNYREVLSYLEERKPRSAPRSRTKRASTGGGVDGETSTGKKDFKSAERIGDEDDEDGAEHEISDNDRGAENEEAAEDHDHGDNEDEGDGEADDAEPVEEDDDEDLRNRGLLEEDIDRDDSQDEQDAASAADSDEDEVMGD</sequence>
<keyword evidence="4" id="KW-1185">Reference proteome</keyword>
<organism evidence="3 4">
    <name type="scientific">Penicillium diatomitis</name>
    <dbReference type="NCBI Taxonomy" id="2819901"/>
    <lineage>
        <taxon>Eukaryota</taxon>
        <taxon>Fungi</taxon>
        <taxon>Dikarya</taxon>
        <taxon>Ascomycota</taxon>
        <taxon>Pezizomycotina</taxon>
        <taxon>Eurotiomycetes</taxon>
        <taxon>Eurotiomycetidae</taxon>
        <taxon>Eurotiales</taxon>
        <taxon>Aspergillaceae</taxon>
        <taxon>Penicillium</taxon>
    </lineage>
</organism>
<reference evidence="3" key="1">
    <citation type="submission" date="2022-12" db="EMBL/GenBank/DDBJ databases">
        <authorList>
            <person name="Petersen C."/>
        </authorList>
    </citation>
    <scope>NUCLEOTIDE SEQUENCE</scope>
    <source>
        <strain evidence="3">IBT 30728</strain>
    </source>
</reference>
<dbReference type="GO" id="GO:0008278">
    <property type="term" value="C:cohesin complex"/>
    <property type="evidence" value="ECO:0007669"/>
    <property type="project" value="TreeGrafter"/>
</dbReference>
<dbReference type="PROSITE" id="PS51425">
    <property type="entry name" value="SCD"/>
    <property type="match status" value="1"/>
</dbReference>
<feature type="region of interest" description="Disordered" evidence="1">
    <location>
        <begin position="1115"/>
        <end position="1245"/>
    </location>
</feature>
<dbReference type="Pfam" id="PF21581">
    <property type="entry name" value="SCD"/>
    <property type="match status" value="1"/>
</dbReference>
<feature type="compositionally biased region" description="Acidic residues" evidence="1">
    <location>
        <begin position="1217"/>
        <end position="1245"/>
    </location>
</feature>
<proteinExistence type="predicted"/>
<dbReference type="GO" id="GO:0005634">
    <property type="term" value="C:nucleus"/>
    <property type="evidence" value="ECO:0007669"/>
    <property type="project" value="TreeGrafter"/>
</dbReference>
<dbReference type="SUPFAM" id="SSF48371">
    <property type="entry name" value="ARM repeat"/>
    <property type="match status" value="1"/>
</dbReference>
<dbReference type="InterPro" id="IPR013721">
    <property type="entry name" value="STAG"/>
</dbReference>
<dbReference type="GO" id="GO:0003682">
    <property type="term" value="F:chromatin binding"/>
    <property type="evidence" value="ECO:0007669"/>
    <property type="project" value="TreeGrafter"/>
</dbReference>
<evidence type="ECO:0000259" key="2">
    <source>
        <dbReference type="PROSITE" id="PS51425"/>
    </source>
</evidence>
<protein>
    <recommendedName>
        <fullName evidence="2">SCD domain-containing protein</fullName>
    </recommendedName>
</protein>
<dbReference type="AlphaFoldDB" id="A0A9X0BY10"/>
<feature type="compositionally biased region" description="Polar residues" evidence="1">
    <location>
        <begin position="30"/>
        <end position="43"/>
    </location>
</feature>
<evidence type="ECO:0000313" key="3">
    <source>
        <dbReference type="EMBL" id="KAJ5488727.1"/>
    </source>
</evidence>
<feature type="region of interest" description="Disordered" evidence="1">
    <location>
        <begin position="1"/>
        <end position="143"/>
    </location>
</feature>
<evidence type="ECO:0000256" key="1">
    <source>
        <dbReference type="SAM" id="MobiDB-lite"/>
    </source>
</evidence>
<dbReference type="InterPro" id="IPR056396">
    <property type="entry name" value="HEAT_SCC3-SA"/>
</dbReference>
<dbReference type="RefSeq" id="XP_056790760.1">
    <property type="nucleotide sequence ID" value="XM_056933219.1"/>
</dbReference>
<dbReference type="Pfam" id="PF24571">
    <property type="entry name" value="HEAT_SCC3-SA"/>
    <property type="match status" value="1"/>
</dbReference>
<dbReference type="InterPro" id="IPR039662">
    <property type="entry name" value="Cohesin_Scc3/SA"/>
</dbReference>
<feature type="domain" description="SCD" evidence="2">
    <location>
        <begin position="388"/>
        <end position="473"/>
    </location>
</feature>
<dbReference type="Pfam" id="PF08514">
    <property type="entry name" value="STAG"/>
    <property type="match status" value="1"/>
</dbReference>
<feature type="compositionally biased region" description="Basic and acidic residues" evidence="1">
    <location>
        <begin position="1164"/>
        <end position="1175"/>
    </location>
</feature>
<dbReference type="InterPro" id="IPR011989">
    <property type="entry name" value="ARM-like"/>
</dbReference>
<dbReference type="GO" id="GO:0007062">
    <property type="term" value="P:sister chromatid cohesion"/>
    <property type="evidence" value="ECO:0007669"/>
    <property type="project" value="UniProtKB-ARBA"/>
</dbReference>
<dbReference type="PANTHER" id="PTHR11199:SF0">
    <property type="entry name" value="LD34181P-RELATED"/>
    <property type="match status" value="1"/>
</dbReference>